<dbReference type="EMBL" id="JAQQWN010000010">
    <property type="protein sequence ID" value="KAK8062618.1"/>
    <property type="molecule type" value="Genomic_DNA"/>
</dbReference>
<name>A0ABR1UUN0_9PEZI</name>
<proteinExistence type="predicted"/>
<dbReference type="Proteomes" id="UP001433268">
    <property type="component" value="Unassembled WGS sequence"/>
</dbReference>
<organism evidence="1 2">
    <name type="scientific">Apiospora hydei</name>
    <dbReference type="NCBI Taxonomy" id="1337664"/>
    <lineage>
        <taxon>Eukaryota</taxon>
        <taxon>Fungi</taxon>
        <taxon>Dikarya</taxon>
        <taxon>Ascomycota</taxon>
        <taxon>Pezizomycotina</taxon>
        <taxon>Sordariomycetes</taxon>
        <taxon>Xylariomycetidae</taxon>
        <taxon>Amphisphaeriales</taxon>
        <taxon>Apiosporaceae</taxon>
        <taxon>Apiospora</taxon>
    </lineage>
</organism>
<comment type="caution">
    <text evidence="1">The sequence shown here is derived from an EMBL/GenBank/DDBJ whole genome shotgun (WGS) entry which is preliminary data.</text>
</comment>
<evidence type="ECO:0000313" key="1">
    <source>
        <dbReference type="EMBL" id="KAK8062618.1"/>
    </source>
</evidence>
<accession>A0ABR1UUN0</accession>
<gene>
    <name evidence="1" type="ORF">PG997_014715</name>
</gene>
<sequence>MIDLLHAAVETVEQHDGRSSTVADLVGGGEELNQSHVEPIDLQELPLAAGRQQDVGLVKTLGRLPPYGCEARGFSVTMHEEAALSRNGARGRRDDLAGTYLALPWIRSTIGGMSEEAEVLKEEELVSAGLMNGHQTYEIGE</sequence>
<dbReference type="RefSeq" id="XP_066661217.1">
    <property type="nucleotide sequence ID" value="XM_066819029.1"/>
</dbReference>
<evidence type="ECO:0000313" key="2">
    <source>
        <dbReference type="Proteomes" id="UP001433268"/>
    </source>
</evidence>
<protein>
    <submittedName>
        <fullName evidence="1">Uncharacterized protein</fullName>
    </submittedName>
</protein>
<reference evidence="1 2" key="1">
    <citation type="submission" date="2023-01" db="EMBL/GenBank/DDBJ databases">
        <title>Analysis of 21 Apiospora genomes using comparative genomics revels a genus with tremendous synthesis potential of carbohydrate active enzymes and secondary metabolites.</title>
        <authorList>
            <person name="Sorensen T."/>
        </authorList>
    </citation>
    <scope>NUCLEOTIDE SEQUENCE [LARGE SCALE GENOMIC DNA]</scope>
    <source>
        <strain evidence="1 2">CBS 114990</strain>
    </source>
</reference>
<dbReference type="GeneID" id="92052089"/>
<keyword evidence="2" id="KW-1185">Reference proteome</keyword>